<dbReference type="GO" id="GO:0008270">
    <property type="term" value="F:zinc ion binding"/>
    <property type="evidence" value="ECO:0007669"/>
    <property type="project" value="UniProtKB-KW"/>
</dbReference>
<organism evidence="4 5">
    <name type="scientific">Hibiscus syriacus</name>
    <name type="common">Rose of Sharon</name>
    <dbReference type="NCBI Taxonomy" id="106335"/>
    <lineage>
        <taxon>Eukaryota</taxon>
        <taxon>Viridiplantae</taxon>
        <taxon>Streptophyta</taxon>
        <taxon>Embryophyta</taxon>
        <taxon>Tracheophyta</taxon>
        <taxon>Spermatophyta</taxon>
        <taxon>Magnoliopsida</taxon>
        <taxon>eudicotyledons</taxon>
        <taxon>Gunneridae</taxon>
        <taxon>Pentapetalae</taxon>
        <taxon>rosids</taxon>
        <taxon>malvids</taxon>
        <taxon>Malvales</taxon>
        <taxon>Malvaceae</taxon>
        <taxon>Malvoideae</taxon>
        <taxon>Hibiscus</taxon>
    </lineage>
</organism>
<dbReference type="InterPro" id="IPR036397">
    <property type="entry name" value="RNaseH_sf"/>
</dbReference>
<dbReference type="InterPro" id="IPR000477">
    <property type="entry name" value="RT_dom"/>
</dbReference>
<evidence type="ECO:0000259" key="3">
    <source>
        <dbReference type="PROSITE" id="PS50158"/>
    </source>
</evidence>
<gene>
    <name evidence="4" type="ORF">F3Y22_tig00116951pilonHSYRG00405</name>
</gene>
<reference evidence="4" key="1">
    <citation type="submission" date="2019-09" db="EMBL/GenBank/DDBJ databases">
        <title>Draft genome information of white flower Hibiscus syriacus.</title>
        <authorList>
            <person name="Kim Y.-M."/>
        </authorList>
    </citation>
    <scope>NUCLEOTIDE SEQUENCE [LARGE SCALE GENOMIC DNA]</scope>
    <source>
        <strain evidence="4">YM2019G1</strain>
    </source>
</reference>
<dbReference type="Proteomes" id="UP000436088">
    <property type="component" value="Unassembled WGS sequence"/>
</dbReference>
<evidence type="ECO:0000256" key="2">
    <source>
        <dbReference type="SAM" id="MobiDB-lite"/>
    </source>
</evidence>
<dbReference type="GO" id="GO:0004523">
    <property type="term" value="F:RNA-DNA hybrid ribonuclease activity"/>
    <property type="evidence" value="ECO:0007669"/>
    <property type="project" value="InterPro"/>
</dbReference>
<comment type="caution">
    <text evidence="4">The sequence shown here is derived from an EMBL/GenBank/DDBJ whole genome shotgun (WGS) entry which is preliminary data.</text>
</comment>
<dbReference type="GO" id="GO:0003676">
    <property type="term" value="F:nucleic acid binding"/>
    <property type="evidence" value="ECO:0007669"/>
    <property type="project" value="InterPro"/>
</dbReference>
<dbReference type="InterPro" id="IPR002156">
    <property type="entry name" value="RNaseH_domain"/>
</dbReference>
<evidence type="ECO:0000256" key="1">
    <source>
        <dbReference type="PROSITE-ProRule" id="PRU00047"/>
    </source>
</evidence>
<dbReference type="Pfam" id="PF00078">
    <property type="entry name" value="RVT_1"/>
    <property type="match status" value="1"/>
</dbReference>
<dbReference type="InterPro" id="IPR012337">
    <property type="entry name" value="RNaseH-like_sf"/>
</dbReference>
<evidence type="ECO:0000313" key="4">
    <source>
        <dbReference type="EMBL" id="KAE8660566.1"/>
    </source>
</evidence>
<feature type="domain" description="CCHC-type" evidence="3">
    <location>
        <begin position="314"/>
        <end position="327"/>
    </location>
</feature>
<keyword evidence="5" id="KW-1185">Reference proteome</keyword>
<keyword evidence="1" id="KW-0479">Metal-binding</keyword>
<dbReference type="InterPro" id="IPR001878">
    <property type="entry name" value="Znf_CCHC"/>
</dbReference>
<dbReference type="InterPro" id="IPR025558">
    <property type="entry name" value="DUF4283"/>
</dbReference>
<dbReference type="Pfam" id="PF14111">
    <property type="entry name" value="DUF4283"/>
    <property type="match status" value="1"/>
</dbReference>
<dbReference type="InterPro" id="IPR044730">
    <property type="entry name" value="RNase_H-like_dom_plant"/>
</dbReference>
<dbReference type="PROSITE" id="PS50158">
    <property type="entry name" value="ZF_CCHC"/>
    <property type="match status" value="1"/>
</dbReference>
<dbReference type="AlphaFoldDB" id="A0A6A2XEQ1"/>
<dbReference type="PANTHER" id="PTHR31286:SF99">
    <property type="entry name" value="DUF4283 DOMAIN-CONTAINING PROTEIN"/>
    <property type="match status" value="1"/>
</dbReference>
<feature type="region of interest" description="Disordered" evidence="2">
    <location>
        <begin position="51"/>
        <end position="112"/>
    </location>
</feature>
<protein>
    <recommendedName>
        <fullName evidence="3">CCHC-type domain-containing protein</fullName>
    </recommendedName>
</protein>
<dbReference type="CDD" id="cd06222">
    <property type="entry name" value="RNase_H_like"/>
    <property type="match status" value="1"/>
</dbReference>
<keyword evidence="1" id="KW-0862">Zinc</keyword>
<name>A0A6A2XEQ1_HIBSY</name>
<dbReference type="Pfam" id="PF13456">
    <property type="entry name" value="RVT_3"/>
    <property type="match status" value="1"/>
</dbReference>
<proteinExistence type="predicted"/>
<evidence type="ECO:0000313" key="5">
    <source>
        <dbReference type="Proteomes" id="UP000436088"/>
    </source>
</evidence>
<keyword evidence="1" id="KW-0863">Zinc-finger</keyword>
<dbReference type="PANTHER" id="PTHR31286">
    <property type="entry name" value="GLYCINE-RICH CELL WALL STRUCTURAL PROTEIN 1.8-LIKE"/>
    <property type="match status" value="1"/>
</dbReference>
<dbReference type="Gene3D" id="3.30.420.10">
    <property type="entry name" value="Ribonuclease H-like superfamily/Ribonuclease H"/>
    <property type="match status" value="1"/>
</dbReference>
<dbReference type="InterPro" id="IPR040256">
    <property type="entry name" value="At4g02000-like"/>
</dbReference>
<dbReference type="EMBL" id="VEPZ02001731">
    <property type="protein sequence ID" value="KAE8660566.1"/>
    <property type="molecule type" value="Genomic_DNA"/>
</dbReference>
<sequence length="1229" mass="137758">MGGGRVVDLKILGGYEDGGRGKGKEALVLYLISINCGRCLWKKAGQLETFRPDNETKGANRGGFRNLPYSPRGVGHGGRPPDGEIGLTDPPLQHPSDHPDGNGVDSPMGDPVDVRSENMGQGIGAFNSGHPSFRDMVRGPKLIGNQPISINEFDMDVYPEDVVLGVDGPLPAISFLDRVHDAIDAKLANSVVIRLLGETIGYKALLSMIKSLWNLLGEISLFDLDNDYYLVRFACEEDFSHVLTGGPWKIYGSYLTVQPWSRQFSTAMDYPMKIMVWVRLPGLPYRYYTHSLFGHIAGAIGKVLIEYEGLPTICYSCGKYGHTHEHCGKVANVSNGKAHEAQYIGKSDDLYGHWMQVMNKKRKNIGVKNIASSDTGRQITAHISGSHFEALQAIQVDDNPRSNLIQKPSMMGTNIKGVMSSSGHLNAKASGSAESFKRFNRSNLDIFQRTARGTSTKAQNKGLAVVKGLSRKGLKTRKKDEKMTSKPVLAEWISAMNSELNRARIRVLSSPIVLKLRACSMMGGGQHCFITFVYASPTIGIRSRLWRHLRELDSGSGDHAHLKAHAITFFQNLCMSERMVSNTEIGRCNFFCYGDDALQPLLRDISLEEVRSVIFCMAPLKAPGADADWVNQTLLVLIPKVEEKQASFVPGRQITDNIILAQQVIHLMTKKMGIIGWMAIKILWNGDLTDSFKPTRGIRQSDPLSPYLFVLCMERLSQAIKVKVVSEDWKEIHLSKEGHGLSHLFFADDLMLFAKALMDQVSMIKGVLDRFCDESGHRISSAKTQIFFSSIYPVSTRHAISQRFGFEEVKDLGKLGGEVSYLQVIPIYVMQSTWLPKGLCVEMEKIIRRLVYGSNNGGTGIPLVKWESMQQPIKLGGVGIRNLYNQNKAFLMKVGFQLISNSEKLWVRTIRGKYKWDSLVPISLSHANGSRLWKGLRYIWSELYDNIAWNIQDGRDTDFWYDHWLDTENRLVFSYKGACTPRPTSVCDMVLPSDYLSPDTPSMARNMWVRVIKTEKLNEFLALPYKIWIERNLRAAEVYARMNDNWDIRFSVRCTTNPSLSISRSILSWTRPPTGWIKGNSDGAVRTCDNTAATGGILRNSEGEWIFSLTRSLVWCSILIAEPWGVHDLLLHAWRLGIRKIELETDNLEVMKICNFSSDALVGRALVTKIHELLELEWITKVSHICREHNMVVDRLVALSQGAPIAATIFLEPPLELSSTLLRDLQTFS</sequence>
<dbReference type="SUPFAM" id="SSF53098">
    <property type="entry name" value="Ribonuclease H-like"/>
    <property type="match status" value="1"/>
</dbReference>
<accession>A0A6A2XEQ1</accession>